<sequence>MTIGKEVSESSVVADSIRFTRIMKAIHISSYAADPSTLTPSELPTPTPKGDEYLIRVTHCSPQHADILHAQGKHQNNNAKRGWCFPPFVLGYDFAGVVHSLPSSASAELKKGDRVFGAAIGAFAEFVCVKGSAIRRIPDGLSNETACAMSGQAVSYASVVHIAKVQPGETVMVSGASGGLGSVCCMVAKAVGAKVIALAGDEEKARSMRQSMDVDVVILMKEGTDWMKEVMNFTNGTGVDVVLDNTGMVDDAIKCLAYFGRIVILGFAARKGIMEEVKMNKLLLKSITVIGYRFGESGRRYPEELQRIWDGYLGMLQDGRLKPLLYGRYDTLDDVGRALGDLAARKVSGKIVVKVAGEEEAARL</sequence>
<dbReference type="SMART" id="SM00829">
    <property type="entry name" value="PKS_ER"/>
    <property type="match status" value="1"/>
</dbReference>
<dbReference type="InterPro" id="IPR013149">
    <property type="entry name" value="ADH-like_C"/>
</dbReference>
<dbReference type="Proteomes" id="UP001310594">
    <property type="component" value="Unassembled WGS sequence"/>
</dbReference>
<dbReference type="AlphaFoldDB" id="A0AAN7ZNW2"/>
<dbReference type="Pfam" id="PF08240">
    <property type="entry name" value="ADH_N"/>
    <property type="match status" value="1"/>
</dbReference>
<dbReference type="Gene3D" id="3.90.180.10">
    <property type="entry name" value="Medium-chain alcohol dehydrogenases, catalytic domain"/>
    <property type="match status" value="1"/>
</dbReference>
<feature type="domain" description="Enoyl reductase (ER)" evidence="1">
    <location>
        <begin position="33"/>
        <end position="353"/>
    </location>
</feature>
<dbReference type="Pfam" id="PF00107">
    <property type="entry name" value="ADH_zinc_N"/>
    <property type="match status" value="1"/>
</dbReference>
<comment type="caution">
    <text evidence="2">The sequence shown here is derived from an EMBL/GenBank/DDBJ whole genome shotgun (WGS) entry which is preliminary data.</text>
</comment>
<organism evidence="2 3">
    <name type="scientific">Elasticomyces elasticus</name>
    <dbReference type="NCBI Taxonomy" id="574655"/>
    <lineage>
        <taxon>Eukaryota</taxon>
        <taxon>Fungi</taxon>
        <taxon>Dikarya</taxon>
        <taxon>Ascomycota</taxon>
        <taxon>Pezizomycotina</taxon>
        <taxon>Dothideomycetes</taxon>
        <taxon>Dothideomycetidae</taxon>
        <taxon>Mycosphaerellales</taxon>
        <taxon>Teratosphaeriaceae</taxon>
        <taxon>Elasticomyces</taxon>
    </lineage>
</organism>
<evidence type="ECO:0000313" key="2">
    <source>
        <dbReference type="EMBL" id="KAK5700994.1"/>
    </source>
</evidence>
<proteinExistence type="predicted"/>
<gene>
    <name evidence="2" type="ORF">LTR97_005513</name>
</gene>
<dbReference type="SUPFAM" id="SSF50129">
    <property type="entry name" value="GroES-like"/>
    <property type="match status" value="1"/>
</dbReference>
<dbReference type="InterPro" id="IPR036291">
    <property type="entry name" value="NAD(P)-bd_dom_sf"/>
</dbReference>
<name>A0AAN7ZNW2_9PEZI</name>
<accession>A0AAN7ZNW2</accession>
<dbReference type="Gene3D" id="3.40.50.720">
    <property type="entry name" value="NAD(P)-binding Rossmann-like Domain"/>
    <property type="match status" value="1"/>
</dbReference>
<dbReference type="CDD" id="cd08241">
    <property type="entry name" value="QOR1"/>
    <property type="match status" value="1"/>
</dbReference>
<dbReference type="PANTHER" id="PTHR43677:SF4">
    <property type="entry name" value="QUINONE OXIDOREDUCTASE-LIKE PROTEIN 2"/>
    <property type="match status" value="1"/>
</dbReference>
<dbReference type="GO" id="GO:0016491">
    <property type="term" value="F:oxidoreductase activity"/>
    <property type="evidence" value="ECO:0007669"/>
    <property type="project" value="InterPro"/>
</dbReference>
<dbReference type="EMBL" id="JAVRQU010000007">
    <property type="protein sequence ID" value="KAK5700994.1"/>
    <property type="molecule type" value="Genomic_DNA"/>
</dbReference>
<dbReference type="InterPro" id="IPR051397">
    <property type="entry name" value="Zn-ADH-like_protein"/>
</dbReference>
<dbReference type="GO" id="GO:0005739">
    <property type="term" value="C:mitochondrion"/>
    <property type="evidence" value="ECO:0007669"/>
    <property type="project" value="TreeGrafter"/>
</dbReference>
<dbReference type="InterPro" id="IPR020843">
    <property type="entry name" value="ER"/>
</dbReference>
<dbReference type="InterPro" id="IPR013154">
    <property type="entry name" value="ADH-like_N"/>
</dbReference>
<dbReference type="SUPFAM" id="SSF51735">
    <property type="entry name" value="NAD(P)-binding Rossmann-fold domains"/>
    <property type="match status" value="1"/>
</dbReference>
<dbReference type="PANTHER" id="PTHR43677">
    <property type="entry name" value="SHORT-CHAIN DEHYDROGENASE/REDUCTASE"/>
    <property type="match status" value="1"/>
</dbReference>
<protein>
    <recommendedName>
        <fullName evidence="1">Enoyl reductase (ER) domain-containing protein</fullName>
    </recommendedName>
</protein>
<evidence type="ECO:0000259" key="1">
    <source>
        <dbReference type="SMART" id="SM00829"/>
    </source>
</evidence>
<reference evidence="2" key="1">
    <citation type="submission" date="2023-08" db="EMBL/GenBank/DDBJ databases">
        <title>Black Yeasts Isolated from many extreme environments.</title>
        <authorList>
            <person name="Coleine C."/>
            <person name="Stajich J.E."/>
            <person name="Selbmann L."/>
        </authorList>
    </citation>
    <scope>NUCLEOTIDE SEQUENCE</scope>
    <source>
        <strain evidence="2">CCFEE 5810</strain>
    </source>
</reference>
<evidence type="ECO:0000313" key="3">
    <source>
        <dbReference type="Proteomes" id="UP001310594"/>
    </source>
</evidence>
<dbReference type="InterPro" id="IPR011032">
    <property type="entry name" value="GroES-like_sf"/>
</dbReference>